<feature type="disulfide bond" evidence="7">
    <location>
        <begin position="108"/>
        <end position="118"/>
    </location>
</feature>
<dbReference type="InterPro" id="IPR001881">
    <property type="entry name" value="EGF-like_Ca-bd_dom"/>
</dbReference>
<reference evidence="12" key="1">
    <citation type="submission" date="2011-12" db="EMBL/GenBank/DDBJ databases">
        <title>The Draft Genome of Lepisosteus oculatus.</title>
        <authorList>
            <consortium name="The Broad Institute Genome Assembly &amp; Analysis Group"/>
            <consortium name="Computational R&amp;D Group"/>
            <consortium name="and Sequencing Platform"/>
            <person name="Di Palma F."/>
            <person name="Alfoldi J."/>
            <person name="Johnson J."/>
            <person name="Berlin A."/>
            <person name="Gnerre S."/>
            <person name="Jaffe D."/>
            <person name="MacCallum I."/>
            <person name="Young S."/>
            <person name="Walker B.J."/>
            <person name="Lander E.S."/>
            <person name="Lindblad-Toh K."/>
        </authorList>
    </citation>
    <scope>NUCLEOTIDE SEQUENCE [LARGE SCALE GENOMIC DNA]</scope>
</reference>
<dbReference type="OMA" id="PGWRRVH"/>
<dbReference type="GeneTree" id="ENSGT00940000160015"/>
<evidence type="ECO:0000313" key="11">
    <source>
        <dbReference type="Ensembl" id="ENSLOCP00000004331.1"/>
    </source>
</evidence>
<dbReference type="GO" id="GO:0001570">
    <property type="term" value="P:vasculogenesis"/>
    <property type="evidence" value="ECO:0000318"/>
    <property type="project" value="GO_Central"/>
</dbReference>
<dbReference type="AlphaFoldDB" id="W5M7H3"/>
<dbReference type="FunFam" id="2.10.25.10:FF:000010">
    <property type="entry name" value="Pro-epidermal growth factor"/>
    <property type="match status" value="1"/>
</dbReference>
<dbReference type="PROSITE" id="PS01187">
    <property type="entry name" value="EGF_CA"/>
    <property type="match status" value="1"/>
</dbReference>
<feature type="domain" description="EGF-like" evidence="9">
    <location>
        <begin position="104"/>
        <end position="136"/>
    </location>
</feature>
<reference evidence="11" key="3">
    <citation type="submission" date="2025-09" db="UniProtKB">
        <authorList>
            <consortium name="Ensembl"/>
        </authorList>
    </citation>
    <scope>IDENTIFICATION</scope>
</reference>
<dbReference type="GO" id="GO:0005102">
    <property type="term" value="F:signaling receptor binding"/>
    <property type="evidence" value="ECO:0000318"/>
    <property type="project" value="GO_Central"/>
</dbReference>
<dbReference type="Bgee" id="ENSLOCG00000003643">
    <property type="expression patterns" value="Expressed in heart and 13 other cell types or tissues"/>
</dbReference>
<dbReference type="InterPro" id="IPR013111">
    <property type="entry name" value="EGF_extracell"/>
</dbReference>
<dbReference type="STRING" id="7918.ENSLOCP00000004331"/>
<dbReference type="eggNOG" id="KOG1217">
    <property type="taxonomic scope" value="Eukaryota"/>
</dbReference>
<protein>
    <submittedName>
        <fullName evidence="11">EGF-like-domain, multiple 7</fullName>
    </submittedName>
</protein>
<feature type="domain" description="EGF-like" evidence="9">
    <location>
        <begin position="138"/>
        <end position="177"/>
    </location>
</feature>
<dbReference type="InterPro" id="IPR050969">
    <property type="entry name" value="Dev_Signal_Modulators"/>
</dbReference>
<keyword evidence="1 7" id="KW-0245">EGF-like domain</keyword>
<keyword evidence="5" id="KW-0175">Coiled coil</keyword>
<evidence type="ECO:0000256" key="4">
    <source>
        <dbReference type="ARBA" id="ARBA00022837"/>
    </source>
</evidence>
<dbReference type="PANTHER" id="PTHR14949">
    <property type="entry name" value="EGF-LIKE-DOMAIN, MULTIPLE 7, 8"/>
    <property type="match status" value="1"/>
</dbReference>
<evidence type="ECO:0000259" key="9">
    <source>
        <dbReference type="PROSITE" id="PS50026"/>
    </source>
</evidence>
<dbReference type="FunCoup" id="W5M7H3">
    <property type="interactions" value="759"/>
</dbReference>
<evidence type="ECO:0000313" key="12">
    <source>
        <dbReference type="Proteomes" id="UP000018468"/>
    </source>
</evidence>
<dbReference type="PROSITE" id="PS00022">
    <property type="entry name" value="EGF_1"/>
    <property type="match status" value="1"/>
</dbReference>
<dbReference type="PROSITE" id="PS01186">
    <property type="entry name" value="EGF_2"/>
    <property type="match status" value="2"/>
</dbReference>
<dbReference type="InterPro" id="IPR049883">
    <property type="entry name" value="NOTCH1_EGF-like"/>
</dbReference>
<feature type="signal peptide" evidence="8">
    <location>
        <begin position="1"/>
        <end position="19"/>
    </location>
</feature>
<feature type="domain" description="EMI" evidence="10">
    <location>
        <begin position="27"/>
        <end position="105"/>
    </location>
</feature>
<dbReference type="PANTHER" id="PTHR14949:SF56">
    <property type="entry name" value="EGF-LIKE-DOMAIN, MULTIPLE 7"/>
    <property type="match status" value="1"/>
</dbReference>
<dbReference type="Pfam" id="PF07645">
    <property type="entry name" value="EGF_CA"/>
    <property type="match status" value="1"/>
</dbReference>
<dbReference type="InterPro" id="IPR000152">
    <property type="entry name" value="EGF-type_Asp/Asn_hydroxyl_site"/>
</dbReference>
<feature type="chain" id="PRO_5004865804" evidence="8">
    <location>
        <begin position="20"/>
        <end position="298"/>
    </location>
</feature>
<evidence type="ECO:0000256" key="2">
    <source>
        <dbReference type="ARBA" id="ARBA00022729"/>
    </source>
</evidence>
<dbReference type="EMBL" id="AHAT01021454">
    <property type="status" value="NOT_ANNOTATED_CDS"/>
    <property type="molecule type" value="Genomic_DNA"/>
</dbReference>
<dbReference type="Gene3D" id="2.10.25.10">
    <property type="entry name" value="Laminin"/>
    <property type="match status" value="2"/>
</dbReference>
<evidence type="ECO:0000256" key="3">
    <source>
        <dbReference type="ARBA" id="ARBA00022737"/>
    </source>
</evidence>
<keyword evidence="6 7" id="KW-1015">Disulfide bond</keyword>
<evidence type="ECO:0000256" key="1">
    <source>
        <dbReference type="ARBA" id="ARBA00022536"/>
    </source>
</evidence>
<feature type="disulfide bond" evidence="7">
    <location>
        <begin position="126"/>
        <end position="135"/>
    </location>
</feature>
<dbReference type="Proteomes" id="UP000018468">
    <property type="component" value="Linkage group LG21"/>
</dbReference>
<dbReference type="SMART" id="SM00181">
    <property type="entry name" value="EGF"/>
    <property type="match status" value="2"/>
</dbReference>
<dbReference type="Pfam" id="PF07546">
    <property type="entry name" value="EMI"/>
    <property type="match status" value="1"/>
</dbReference>
<dbReference type="InterPro" id="IPR000742">
    <property type="entry name" value="EGF"/>
</dbReference>
<accession>W5M7H3</accession>
<dbReference type="SMART" id="SM00179">
    <property type="entry name" value="EGF_CA"/>
    <property type="match status" value="2"/>
</dbReference>
<dbReference type="PROSITE" id="PS51041">
    <property type="entry name" value="EMI"/>
    <property type="match status" value="1"/>
</dbReference>
<keyword evidence="12" id="KW-1185">Reference proteome</keyword>
<dbReference type="GO" id="GO:0005576">
    <property type="term" value="C:extracellular region"/>
    <property type="evidence" value="ECO:0000318"/>
    <property type="project" value="GO_Central"/>
</dbReference>
<dbReference type="PROSITE" id="PS00010">
    <property type="entry name" value="ASX_HYDROXYL"/>
    <property type="match status" value="1"/>
</dbReference>
<evidence type="ECO:0000256" key="8">
    <source>
        <dbReference type="SAM" id="SignalP"/>
    </source>
</evidence>
<name>W5M7H3_LEPOC</name>
<evidence type="ECO:0000256" key="7">
    <source>
        <dbReference type="PROSITE-ProRule" id="PRU00076"/>
    </source>
</evidence>
<feature type="disulfide bond" evidence="7">
    <location>
        <begin position="142"/>
        <end position="152"/>
    </location>
</feature>
<evidence type="ECO:0000256" key="5">
    <source>
        <dbReference type="ARBA" id="ARBA00023054"/>
    </source>
</evidence>
<evidence type="ECO:0000256" key="6">
    <source>
        <dbReference type="ARBA" id="ARBA00023157"/>
    </source>
</evidence>
<dbReference type="InParanoid" id="W5M7H3"/>
<keyword evidence="3" id="KW-0677">Repeat</keyword>
<dbReference type="Ensembl" id="ENSLOCT00000004339.1">
    <property type="protein sequence ID" value="ENSLOCP00000004331.1"/>
    <property type="gene ID" value="ENSLOCG00000003643.1"/>
</dbReference>
<dbReference type="GO" id="GO:0009986">
    <property type="term" value="C:cell surface"/>
    <property type="evidence" value="ECO:0000318"/>
    <property type="project" value="GO_Central"/>
</dbReference>
<dbReference type="CDD" id="cd00054">
    <property type="entry name" value="EGF_CA"/>
    <property type="match status" value="2"/>
</dbReference>
<dbReference type="SUPFAM" id="SSF57196">
    <property type="entry name" value="EGF/Laminin"/>
    <property type="match status" value="2"/>
</dbReference>
<organism evidence="11 12">
    <name type="scientific">Lepisosteus oculatus</name>
    <name type="common">Spotted gar</name>
    <dbReference type="NCBI Taxonomy" id="7918"/>
    <lineage>
        <taxon>Eukaryota</taxon>
        <taxon>Metazoa</taxon>
        <taxon>Chordata</taxon>
        <taxon>Craniata</taxon>
        <taxon>Vertebrata</taxon>
        <taxon>Euteleostomi</taxon>
        <taxon>Actinopterygii</taxon>
        <taxon>Neopterygii</taxon>
        <taxon>Holostei</taxon>
        <taxon>Semionotiformes</taxon>
        <taxon>Lepisosteidae</taxon>
        <taxon>Lepisosteus</taxon>
    </lineage>
</organism>
<reference evidence="11" key="2">
    <citation type="submission" date="2025-08" db="UniProtKB">
        <authorList>
            <consortium name="Ensembl"/>
        </authorList>
    </citation>
    <scope>IDENTIFICATION</scope>
</reference>
<evidence type="ECO:0000259" key="10">
    <source>
        <dbReference type="PROSITE" id="PS51041"/>
    </source>
</evidence>
<comment type="caution">
    <text evidence="7">Lacks conserved residue(s) required for the propagation of feature annotation.</text>
</comment>
<sequence>MHPVVLLLTFTLLILPVSCTYHFIQPGRRVCSRDVRQQLTPVSHTESFVQAVHKPYMTLCDGKRLCSTYKTVYRVSYRQVTSPEPPSYSECCPGWRRVHSHNCNQAVCMKPCMNGGTCVRPNQCACAAGWTGRYCQTDIDECNGSHSCAQQCINIVGSYQCGCPEGYQLDRDGHSCEALELSSPNKVNNIPKLSSTTAAIACQNHLEDCFSDEEAGHSNKMTEEVQNLRTRVEMLEQKLQLALAPFNSLFSLMPEDGVAERASFLSHSFQQLDRIDSLSEQIGFLEERLETCSCRDNR</sequence>
<proteinExistence type="predicted"/>
<dbReference type="PROSITE" id="PS50026">
    <property type="entry name" value="EGF_3"/>
    <property type="match status" value="2"/>
</dbReference>
<keyword evidence="4" id="KW-0106">Calcium</keyword>
<keyword evidence="2 8" id="KW-0732">Signal</keyword>
<dbReference type="FunFam" id="2.10.25.10:FF:000862">
    <property type="entry name" value="EGF-like-domain multiple 7"/>
    <property type="match status" value="1"/>
</dbReference>
<dbReference type="GO" id="GO:0005509">
    <property type="term" value="F:calcium ion binding"/>
    <property type="evidence" value="ECO:0007669"/>
    <property type="project" value="InterPro"/>
</dbReference>
<dbReference type="InterPro" id="IPR011489">
    <property type="entry name" value="EMI_domain"/>
</dbReference>
<dbReference type="InterPro" id="IPR018097">
    <property type="entry name" value="EGF_Ca-bd_CS"/>
</dbReference>
<dbReference type="Pfam" id="PF07974">
    <property type="entry name" value="EGF_2"/>
    <property type="match status" value="1"/>
</dbReference>